<accession>A0A1Y2CPY0</accession>
<organism evidence="2 3">
    <name type="scientific">Rhizoclosmatium globosum</name>
    <dbReference type="NCBI Taxonomy" id="329046"/>
    <lineage>
        <taxon>Eukaryota</taxon>
        <taxon>Fungi</taxon>
        <taxon>Fungi incertae sedis</taxon>
        <taxon>Chytridiomycota</taxon>
        <taxon>Chytridiomycota incertae sedis</taxon>
        <taxon>Chytridiomycetes</taxon>
        <taxon>Chytridiales</taxon>
        <taxon>Chytriomycetaceae</taxon>
        <taxon>Rhizoclosmatium</taxon>
    </lineage>
</organism>
<keyword evidence="3" id="KW-1185">Reference proteome</keyword>
<sequence>MTRRNTGSWPNDLDERPLFTTLRHQKSQRPQNSSLNKTDYSQTHHLPPTIGHPGVHIPSLAYAPPGLSTEFMWECEYEKLPLSFLADHFPVKPAPLYPARRDTLLHPSSMRLSEYSGKRHFEEDVDHVTELLGGEGVASMSLGMNHGPEYYGAEVHTENEVNHELDRLKDMWKDVKKGSVSVDTMNAEMNRWRNGEDSVDSGTDVSERLHQEKVAKTGFGRVLKGQMHEPIRYLNQQHSNETDPGWKEHLHELRVADIGYGRVPRGVTPEYIEPLAFF</sequence>
<dbReference type="Proteomes" id="UP000193642">
    <property type="component" value="Unassembled WGS sequence"/>
</dbReference>
<feature type="region of interest" description="Disordered" evidence="1">
    <location>
        <begin position="1"/>
        <end position="52"/>
    </location>
</feature>
<gene>
    <name evidence="2" type="ORF">BCR33DRAFT_714155</name>
</gene>
<dbReference type="OrthoDB" id="2155634at2759"/>
<proteinExistence type="predicted"/>
<evidence type="ECO:0000313" key="3">
    <source>
        <dbReference type="Proteomes" id="UP000193642"/>
    </source>
</evidence>
<name>A0A1Y2CPY0_9FUNG</name>
<comment type="caution">
    <text evidence="2">The sequence shown here is derived from an EMBL/GenBank/DDBJ whole genome shotgun (WGS) entry which is preliminary data.</text>
</comment>
<protein>
    <submittedName>
        <fullName evidence="2">Uncharacterized protein</fullName>
    </submittedName>
</protein>
<dbReference type="EMBL" id="MCGO01000010">
    <property type="protein sequence ID" value="ORY49100.1"/>
    <property type="molecule type" value="Genomic_DNA"/>
</dbReference>
<reference evidence="2 3" key="1">
    <citation type="submission" date="2016-07" db="EMBL/GenBank/DDBJ databases">
        <title>Pervasive Adenine N6-methylation of Active Genes in Fungi.</title>
        <authorList>
            <consortium name="DOE Joint Genome Institute"/>
            <person name="Mondo S.J."/>
            <person name="Dannebaum R.O."/>
            <person name="Kuo R.C."/>
            <person name="Labutti K."/>
            <person name="Haridas S."/>
            <person name="Kuo A."/>
            <person name="Salamov A."/>
            <person name="Ahrendt S.R."/>
            <person name="Lipzen A."/>
            <person name="Sullivan W."/>
            <person name="Andreopoulos W.B."/>
            <person name="Clum A."/>
            <person name="Lindquist E."/>
            <person name="Daum C."/>
            <person name="Ramamoorthy G.K."/>
            <person name="Gryganskyi A."/>
            <person name="Culley D."/>
            <person name="Magnuson J.K."/>
            <person name="James T.Y."/>
            <person name="O'Malley M.A."/>
            <person name="Stajich J.E."/>
            <person name="Spatafora J.W."/>
            <person name="Visel A."/>
            <person name="Grigoriev I.V."/>
        </authorList>
    </citation>
    <scope>NUCLEOTIDE SEQUENCE [LARGE SCALE GENOMIC DNA]</scope>
    <source>
        <strain evidence="2 3">JEL800</strain>
    </source>
</reference>
<feature type="compositionally biased region" description="Polar residues" evidence="1">
    <location>
        <begin position="28"/>
        <end position="44"/>
    </location>
</feature>
<dbReference type="AlphaFoldDB" id="A0A1Y2CPY0"/>
<evidence type="ECO:0000313" key="2">
    <source>
        <dbReference type="EMBL" id="ORY49100.1"/>
    </source>
</evidence>
<evidence type="ECO:0000256" key="1">
    <source>
        <dbReference type="SAM" id="MobiDB-lite"/>
    </source>
</evidence>